<reference evidence="2 3" key="1">
    <citation type="submission" date="2018-02" db="EMBL/GenBank/DDBJ databases">
        <title>Complete genome of Nitrosopumilus cobalaminigenes HCA1.</title>
        <authorList>
            <person name="Qin W."/>
            <person name="Zheng Y."/>
            <person name="Stahl D.A."/>
        </authorList>
    </citation>
    <scope>NUCLEOTIDE SEQUENCE [LARGE SCALE GENOMIC DNA]</scope>
    <source>
        <strain evidence="2 3">HCA1</strain>
    </source>
</reference>
<dbReference type="Gene3D" id="2.60.40.420">
    <property type="entry name" value="Cupredoxins - blue copper proteins"/>
    <property type="match status" value="1"/>
</dbReference>
<proteinExistence type="predicted"/>
<evidence type="ECO:0000313" key="3">
    <source>
        <dbReference type="Proteomes" id="UP000509771"/>
    </source>
</evidence>
<dbReference type="KEGG" id="ncl:C5F47_04100"/>
<evidence type="ECO:0000256" key="1">
    <source>
        <dbReference type="SAM" id="Phobius"/>
    </source>
</evidence>
<keyword evidence="1" id="KW-0812">Transmembrane</keyword>
<dbReference type="EMBL" id="CP026993">
    <property type="protein sequence ID" value="QLH03800.1"/>
    <property type="molecule type" value="Genomic_DNA"/>
</dbReference>
<organism evidence="2 3">
    <name type="scientific">Nitrosopumilus cobalaminigenes</name>
    <dbReference type="NCBI Taxonomy" id="1470066"/>
    <lineage>
        <taxon>Archaea</taxon>
        <taxon>Nitrososphaerota</taxon>
        <taxon>Nitrososphaeria</taxon>
        <taxon>Nitrosopumilales</taxon>
        <taxon>Nitrosopumilaceae</taxon>
        <taxon>Nitrosopumilus</taxon>
    </lineage>
</organism>
<dbReference type="PANTHER" id="PTHR36507:SF1">
    <property type="entry name" value="BLL1555 PROTEIN"/>
    <property type="match status" value="1"/>
</dbReference>
<name>A0A7D5QZV0_9ARCH</name>
<accession>A0A7D5QZV0</accession>
<dbReference type="AlphaFoldDB" id="A0A7D5QZV0"/>
<feature type="transmembrane region" description="Helical" evidence="1">
    <location>
        <begin position="243"/>
        <end position="262"/>
    </location>
</feature>
<dbReference type="InterPro" id="IPR008972">
    <property type="entry name" value="Cupredoxin"/>
</dbReference>
<gene>
    <name evidence="2" type="ORF">C5F47_04100</name>
</gene>
<dbReference type="SUPFAM" id="SSF49503">
    <property type="entry name" value="Cupredoxins"/>
    <property type="match status" value="1"/>
</dbReference>
<sequence>MRTLFYILPLIITLIASSGGVAFAESFEIVMPSGASDPGAPFFWKEKSTGVTTGEITIFPNDSVIWKNADTAFHTITSVTQSGEVDGLFDSGFINAGDSYEMQFSELGDFYYFCSLHPWMSGIVHVVKNPGSVQSIDNVGSGYSEDGLGFEVKYILDTNLQKAVHVNPDDRSLTFRVSGDTENEQITFVLPFELIENPNAVWIDGVKTPFEMLSTSSGSQLIIPMPPHSQEIKIMGTKVIPEFGFLALSILSIGLISTLFLARSKLSIF</sequence>
<keyword evidence="1" id="KW-1133">Transmembrane helix</keyword>
<dbReference type="Proteomes" id="UP000509771">
    <property type="component" value="Chromosome"/>
</dbReference>
<dbReference type="PANTHER" id="PTHR36507">
    <property type="entry name" value="BLL1555 PROTEIN"/>
    <property type="match status" value="1"/>
</dbReference>
<protein>
    <submittedName>
        <fullName evidence="2">Copper-binding protein</fullName>
    </submittedName>
</protein>
<dbReference type="OrthoDB" id="11836at2157"/>
<keyword evidence="3" id="KW-1185">Reference proteome</keyword>
<evidence type="ECO:0000313" key="2">
    <source>
        <dbReference type="EMBL" id="QLH03800.1"/>
    </source>
</evidence>
<dbReference type="InterPro" id="IPR052721">
    <property type="entry name" value="ET_Amicyanin"/>
</dbReference>
<keyword evidence="1" id="KW-0472">Membrane</keyword>